<name>A0A2M7D959_9BACT</name>
<dbReference type="InterPro" id="IPR045865">
    <property type="entry name" value="ACT-like_dom_sf"/>
</dbReference>
<dbReference type="PANTHER" id="PTHR31131">
    <property type="entry name" value="CHROMOSOME 1, WHOLE GENOME SHOTGUN SEQUENCE"/>
    <property type="match status" value="1"/>
</dbReference>
<dbReference type="InterPro" id="IPR049447">
    <property type="entry name" value="A9CJY8-like_N"/>
</dbReference>
<dbReference type="SUPFAM" id="SSF55021">
    <property type="entry name" value="ACT-like"/>
    <property type="match status" value="2"/>
</dbReference>
<dbReference type="EMBL" id="PETZ01000043">
    <property type="protein sequence ID" value="PIV45008.1"/>
    <property type="molecule type" value="Genomic_DNA"/>
</dbReference>
<comment type="caution">
    <text evidence="3">The sequence shown here is derived from an EMBL/GenBank/DDBJ whole genome shotgun (WGS) entry which is preliminary data.</text>
</comment>
<evidence type="ECO:0000313" key="4">
    <source>
        <dbReference type="Proteomes" id="UP000230864"/>
    </source>
</evidence>
<feature type="domain" description="A9CJY8-like N-terminal" evidence="2">
    <location>
        <begin position="11"/>
        <end position="53"/>
    </location>
</feature>
<dbReference type="Gene3D" id="3.30.2130.10">
    <property type="entry name" value="VC0802-like"/>
    <property type="match status" value="1"/>
</dbReference>
<organism evidence="3 4">
    <name type="scientific">Candidatus Nealsonbacteria bacterium CG02_land_8_20_14_3_00_37_10</name>
    <dbReference type="NCBI Taxonomy" id="1974699"/>
    <lineage>
        <taxon>Bacteria</taxon>
        <taxon>Candidatus Nealsoniibacteriota</taxon>
    </lineage>
</organism>
<proteinExistence type="predicted"/>
<dbReference type="Pfam" id="PF21631">
    <property type="entry name" value="A9CJY8-like_N"/>
    <property type="match status" value="1"/>
</dbReference>
<dbReference type="InterPro" id="IPR051719">
    <property type="entry name" value="CASTOR_mTORC1"/>
</dbReference>
<reference evidence="4" key="1">
    <citation type="submission" date="2017-09" db="EMBL/GenBank/DDBJ databases">
        <title>Depth-based differentiation of microbial function through sediment-hosted aquifers and enrichment of novel symbionts in the deep terrestrial subsurface.</title>
        <authorList>
            <person name="Probst A.J."/>
            <person name="Ladd B."/>
            <person name="Jarett J.K."/>
            <person name="Geller-Mcgrath D.E."/>
            <person name="Sieber C.M.K."/>
            <person name="Emerson J.B."/>
            <person name="Anantharaman K."/>
            <person name="Thomas B.C."/>
            <person name="Malmstrom R."/>
            <person name="Stieglmeier M."/>
            <person name="Klingl A."/>
            <person name="Woyke T."/>
            <person name="Ryan C.M."/>
            <person name="Banfield J.F."/>
        </authorList>
    </citation>
    <scope>NUCLEOTIDE SEQUENCE [LARGE SCALE GENOMIC DNA]</scope>
</reference>
<evidence type="ECO:0000259" key="2">
    <source>
        <dbReference type="Pfam" id="PF21631"/>
    </source>
</evidence>
<protein>
    <submittedName>
        <fullName evidence="3">ACT domain-containing protein</fullName>
    </submittedName>
</protein>
<accession>A0A2M7D959</accession>
<dbReference type="InterPro" id="IPR027795">
    <property type="entry name" value="CASTOR_ACT_dom"/>
</dbReference>
<dbReference type="PIRSF" id="PIRSF008459">
    <property type="entry name" value="UCP008459"/>
    <property type="match status" value="1"/>
</dbReference>
<sequence>MKLTLSVLPEKLGICHLSKNILIPEWAEDISFCSITRTSDELSIVCPQEKIPAGVMAELNWRAFKLEGDLDLTSVGIIVSLSKPLAEANISIFNISTYETNYLLVEDKNFEKAKNILSSFCNIKG</sequence>
<evidence type="ECO:0000313" key="3">
    <source>
        <dbReference type="EMBL" id="PIV45008.1"/>
    </source>
</evidence>
<evidence type="ECO:0000259" key="1">
    <source>
        <dbReference type="Pfam" id="PF13840"/>
    </source>
</evidence>
<feature type="domain" description="CASTOR ACT" evidence="1">
    <location>
        <begin position="58"/>
        <end position="118"/>
    </location>
</feature>
<dbReference type="Pfam" id="PF13840">
    <property type="entry name" value="ACT_7"/>
    <property type="match status" value="1"/>
</dbReference>
<dbReference type="PANTHER" id="PTHR31131:SF6">
    <property type="entry name" value="CASTOR ACT DOMAIN-CONTAINING PROTEIN"/>
    <property type="match status" value="1"/>
</dbReference>
<dbReference type="InterPro" id="IPR016540">
    <property type="entry name" value="UCP008459"/>
</dbReference>
<dbReference type="Proteomes" id="UP000230864">
    <property type="component" value="Unassembled WGS sequence"/>
</dbReference>
<gene>
    <name evidence="3" type="ORF">COS25_02135</name>
</gene>
<dbReference type="AlphaFoldDB" id="A0A2M7D959"/>